<dbReference type="GeneID" id="108988707"/>
<evidence type="ECO:0000259" key="6">
    <source>
        <dbReference type="Pfam" id="PF00931"/>
    </source>
</evidence>
<evidence type="ECO:0000313" key="11">
    <source>
        <dbReference type="RefSeq" id="XP_018817583.1"/>
    </source>
</evidence>
<evidence type="ECO:0000256" key="3">
    <source>
        <dbReference type="ARBA" id="ARBA00022741"/>
    </source>
</evidence>
<dbReference type="InterPro" id="IPR002182">
    <property type="entry name" value="NB-ARC"/>
</dbReference>
<keyword evidence="2" id="KW-0677">Repeat</keyword>
<organism evidence="10 11">
    <name type="scientific">Juglans regia</name>
    <name type="common">English walnut</name>
    <dbReference type="NCBI Taxonomy" id="51240"/>
    <lineage>
        <taxon>Eukaryota</taxon>
        <taxon>Viridiplantae</taxon>
        <taxon>Streptophyta</taxon>
        <taxon>Embryophyta</taxon>
        <taxon>Tracheophyta</taxon>
        <taxon>Spermatophyta</taxon>
        <taxon>Magnoliopsida</taxon>
        <taxon>eudicotyledons</taxon>
        <taxon>Gunneridae</taxon>
        <taxon>Pentapetalae</taxon>
        <taxon>rosids</taxon>
        <taxon>fabids</taxon>
        <taxon>Fagales</taxon>
        <taxon>Juglandaceae</taxon>
        <taxon>Juglans</taxon>
    </lineage>
</organism>
<feature type="domain" description="R13L1/DRL21-like LRR repeat region" evidence="9">
    <location>
        <begin position="690"/>
        <end position="814"/>
    </location>
</feature>
<dbReference type="Pfam" id="PF23559">
    <property type="entry name" value="WHD_DRP"/>
    <property type="match status" value="1"/>
</dbReference>
<name>A0A2I4EDV9_JUGRE</name>
<evidence type="ECO:0000259" key="9">
    <source>
        <dbReference type="Pfam" id="PF25019"/>
    </source>
</evidence>
<dbReference type="Pfam" id="PF18052">
    <property type="entry name" value="Rx_N"/>
    <property type="match status" value="1"/>
</dbReference>
<keyword evidence="3" id="KW-0547">Nucleotide-binding</keyword>
<evidence type="ECO:0000313" key="10">
    <source>
        <dbReference type="Proteomes" id="UP000235220"/>
    </source>
</evidence>
<dbReference type="GO" id="GO:0043531">
    <property type="term" value="F:ADP binding"/>
    <property type="evidence" value="ECO:0007669"/>
    <property type="project" value="InterPro"/>
</dbReference>
<dbReference type="Gene3D" id="1.10.10.10">
    <property type="entry name" value="Winged helix-like DNA-binding domain superfamily/Winged helix DNA-binding domain"/>
    <property type="match status" value="1"/>
</dbReference>
<protein>
    <submittedName>
        <fullName evidence="11">Disease resistance protein At3g14460</fullName>
    </submittedName>
</protein>
<feature type="domain" description="NB-ARC" evidence="6">
    <location>
        <begin position="178"/>
        <end position="351"/>
    </location>
</feature>
<reference evidence="11" key="1">
    <citation type="submission" date="2025-08" db="UniProtKB">
        <authorList>
            <consortium name="RefSeq"/>
        </authorList>
    </citation>
    <scope>IDENTIFICATION</scope>
    <source>
        <tissue evidence="11">Leaves</tissue>
    </source>
</reference>
<dbReference type="KEGG" id="jre:108988707"/>
<keyword evidence="1" id="KW-0433">Leucine-rich repeat</keyword>
<dbReference type="InterPro" id="IPR058922">
    <property type="entry name" value="WHD_DRP"/>
</dbReference>
<dbReference type="Pfam" id="PF00931">
    <property type="entry name" value="NB-ARC"/>
    <property type="match status" value="1"/>
</dbReference>
<dbReference type="SUPFAM" id="SSF52540">
    <property type="entry name" value="P-loop containing nucleoside triphosphate hydrolases"/>
    <property type="match status" value="1"/>
</dbReference>
<dbReference type="InterPro" id="IPR027417">
    <property type="entry name" value="P-loop_NTPase"/>
</dbReference>
<gene>
    <name evidence="11" type="primary">LOC108988707</name>
</gene>
<dbReference type="FunFam" id="1.10.10.10:FF:000322">
    <property type="entry name" value="Probable disease resistance protein At1g63360"/>
    <property type="match status" value="1"/>
</dbReference>
<proteinExistence type="predicted"/>
<dbReference type="InterPro" id="IPR036388">
    <property type="entry name" value="WH-like_DNA-bd_sf"/>
</dbReference>
<dbReference type="Gramene" id="Jr05_00980_p1">
    <property type="protein sequence ID" value="cds.Jr05_00980_p1"/>
    <property type="gene ID" value="Jr05_00980"/>
</dbReference>
<dbReference type="FunFam" id="3.40.50.300:FF:001091">
    <property type="entry name" value="Probable disease resistance protein At1g61300"/>
    <property type="match status" value="1"/>
</dbReference>
<keyword evidence="4" id="KW-0611">Plant defense</keyword>
<dbReference type="InterPro" id="IPR056789">
    <property type="entry name" value="LRR_R13L1-DRL21"/>
</dbReference>
<dbReference type="GO" id="GO:0005524">
    <property type="term" value="F:ATP binding"/>
    <property type="evidence" value="ECO:0007669"/>
    <property type="project" value="UniProtKB-KW"/>
</dbReference>
<dbReference type="PRINTS" id="PR00364">
    <property type="entry name" value="DISEASERSIST"/>
</dbReference>
<evidence type="ECO:0000256" key="4">
    <source>
        <dbReference type="ARBA" id="ARBA00022821"/>
    </source>
</evidence>
<evidence type="ECO:0000259" key="8">
    <source>
        <dbReference type="Pfam" id="PF23559"/>
    </source>
</evidence>
<dbReference type="InterPro" id="IPR032675">
    <property type="entry name" value="LRR_dom_sf"/>
</dbReference>
<dbReference type="GO" id="GO:0051707">
    <property type="term" value="P:response to other organism"/>
    <property type="evidence" value="ECO:0007669"/>
    <property type="project" value="UniProtKB-ARBA"/>
</dbReference>
<dbReference type="OrthoDB" id="630536at2759"/>
<dbReference type="InterPro" id="IPR042197">
    <property type="entry name" value="Apaf_helical"/>
</dbReference>
<evidence type="ECO:0000256" key="5">
    <source>
        <dbReference type="ARBA" id="ARBA00022840"/>
    </source>
</evidence>
<evidence type="ECO:0000256" key="2">
    <source>
        <dbReference type="ARBA" id="ARBA00022737"/>
    </source>
</evidence>
<keyword evidence="10" id="KW-1185">Reference proteome</keyword>
<feature type="domain" description="Disease resistance protein winged helix" evidence="8">
    <location>
        <begin position="436"/>
        <end position="504"/>
    </location>
</feature>
<keyword evidence="5" id="KW-0067">ATP-binding</keyword>
<dbReference type="Proteomes" id="UP000235220">
    <property type="component" value="Chromosome 5"/>
</dbReference>
<dbReference type="RefSeq" id="XP_018817583.1">
    <property type="nucleotide sequence ID" value="XM_018962038.2"/>
</dbReference>
<dbReference type="GO" id="GO:0006952">
    <property type="term" value="P:defense response"/>
    <property type="evidence" value="ECO:0007669"/>
    <property type="project" value="UniProtKB-KW"/>
</dbReference>
<dbReference type="PANTHER" id="PTHR36766">
    <property type="entry name" value="PLANT BROAD-SPECTRUM MILDEW RESISTANCE PROTEIN RPW8"/>
    <property type="match status" value="1"/>
</dbReference>
<dbReference type="FunCoup" id="A0A2I4EDV9">
    <property type="interactions" value="682"/>
</dbReference>
<feature type="domain" description="Disease resistance N-terminal" evidence="7">
    <location>
        <begin position="8"/>
        <end position="99"/>
    </location>
</feature>
<evidence type="ECO:0000256" key="1">
    <source>
        <dbReference type="ARBA" id="ARBA00022614"/>
    </source>
</evidence>
<dbReference type="Gene3D" id="3.80.10.10">
    <property type="entry name" value="Ribonuclease Inhibitor"/>
    <property type="match status" value="2"/>
</dbReference>
<dbReference type="PANTHER" id="PTHR36766:SF40">
    <property type="entry name" value="DISEASE RESISTANCE PROTEIN RGA3"/>
    <property type="match status" value="1"/>
</dbReference>
<dbReference type="AlphaFoldDB" id="A0A2I4EDV9"/>
<evidence type="ECO:0000259" key="7">
    <source>
        <dbReference type="Pfam" id="PF18052"/>
    </source>
</evidence>
<accession>A0A2I4EDV9</accession>
<sequence length="1228" mass="140167">MAEVGLAFLSASLSVLFDRMASPEVVGFMQGRKPTEVLLRNLKNAMRSVKFVLEDAEEKQHTDSFVKGWVDDLKDVIYDAEDILDEIATEALQRKLDAESSTTALEKVLDCISNTFLDTFVNEVEPKIEEVLDRLDSLVKEKDFMGLQAVGVGGKQYPDQNQRLSTSYVSEFDTFGRDEDKKKVIDLLLSSDARGNEMFVIAIVGMGGIGKTTLAQMAYNDSRVQQHFNLKIWFCVSEEFDVPKVEKSIIDQAETSSARSTEDPEQLQVTLKKSLMGKKFLLVLDDVWSEKPIHREFLGQLLQYGARGSTILVTTRNGSVALAMHAIETHHLKLLLKNDCWSLFEKHAFRNGSSDADPKIKEIGTQIVKKCKGLPLAIKAIGNLLWSESNVKRWTNILKSNLWDLTMEGTYILPALRLSYKYLPSYLKRCFAYCSIFPKDHIFKKDELVLLWMAEGFLQQSEIETMEEVGNHCFDALVSRSLFQQSSRETNSGFVMHDLINDLAKFVAGQFGTDSLKKIVKMTRYVSYFGNSWCTFQDIEADLLKAKQLRTFLALRFSTVRHWENKMQWTILCLRVLSLRYIGFEITKLPDSIGEMKYLRYLDVSSGSFNRLPDSICNLCNLQTLKLSWCSDLDRLPRDMWKLINLRHLEIDSTLKLKEEMPIKMGRLNCLQTLSKFIVSKHDSASGSSIGELGKLKNLRGELSIEKLQNVRSADDALDASLKDKVYLEQLALLWDIPQEELGISESQRGVLENLQPHKNLKSLKISYYSGKSFPDWIGGLTSLSELELINCKYCSALPPLGHLPFLEKLYINGLDGVVTVGPEFYGNSSNSKMKSFGSLKFLRLRNMSNLKNWLHSGVHLPSLDQLEISNCQHFEGSLSIDSFPVLTSMKIIRCDNLESVALAKQDEHDGLLSKLKILLIYGCKKCELPMHRQYSSLEELYLTDCCDSLTSFPLDLFPNLKSFRIEGCRNLQSLEQHGGDLVISKIGIWRCPKFVSFPKGGLRAPNLAMSSLKDCESLRLMPDKMHILLPSLYYLELVNCPEVESFPEEGLPSNLKNIKILTCKKLIANPWKETLPRIEWLEIGGDKSEDHVESFPGELLLPTTLTYLYIESIGNLKSLDKEGFQHLTSLVELWIIDCRKLRYMPEEGFPASLRFLLIEKCDRVLKEELESKKGKEWLKVARVPNIMIYGILIQGDYREWLWSGICARRYEYEDAFEFEQLLPYEYY</sequence>
<dbReference type="SUPFAM" id="SSF52058">
    <property type="entry name" value="L domain-like"/>
    <property type="match status" value="2"/>
</dbReference>
<dbReference type="InterPro" id="IPR041118">
    <property type="entry name" value="Rx_N"/>
</dbReference>
<dbReference type="Gene3D" id="1.10.8.430">
    <property type="entry name" value="Helical domain of apoptotic protease-activating factors"/>
    <property type="match status" value="1"/>
</dbReference>
<dbReference type="Pfam" id="PF25019">
    <property type="entry name" value="LRR_R13L1-DRL21"/>
    <property type="match status" value="1"/>
</dbReference>
<dbReference type="Gene3D" id="3.40.50.300">
    <property type="entry name" value="P-loop containing nucleotide triphosphate hydrolases"/>
    <property type="match status" value="1"/>
</dbReference>
<dbReference type="Gene3D" id="1.20.5.4130">
    <property type="match status" value="1"/>
</dbReference>